<evidence type="ECO:0000313" key="2">
    <source>
        <dbReference type="Proteomes" id="UP000634206"/>
    </source>
</evidence>
<reference evidence="1" key="1">
    <citation type="submission" date="2021-01" db="EMBL/GenBank/DDBJ databases">
        <title>Modified the classification status of verrucomicrobia.</title>
        <authorList>
            <person name="Feng X."/>
        </authorList>
    </citation>
    <scope>NUCLEOTIDE SEQUENCE</scope>
    <source>
        <strain evidence="1">5K15</strain>
    </source>
</reference>
<dbReference type="PROSITE" id="PS51257">
    <property type="entry name" value="PROKAR_LIPOPROTEIN"/>
    <property type="match status" value="1"/>
</dbReference>
<keyword evidence="2" id="KW-1185">Reference proteome</keyword>
<comment type="caution">
    <text evidence="1">The sequence shown here is derived from an EMBL/GenBank/DDBJ whole genome shotgun (WGS) entry which is preliminary data.</text>
</comment>
<accession>A0AAE2SHH7</accession>
<evidence type="ECO:0000313" key="1">
    <source>
        <dbReference type="EMBL" id="MBK1856461.1"/>
    </source>
</evidence>
<dbReference type="EMBL" id="JAENIG010000014">
    <property type="protein sequence ID" value="MBK1856461.1"/>
    <property type="molecule type" value="Genomic_DNA"/>
</dbReference>
<gene>
    <name evidence="1" type="ORF">JIN83_15935</name>
</gene>
<dbReference type="RefSeq" id="WP_309491082.1">
    <property type="nucleotide sequence ID" value="NZ_JAENIG010000014.1"/>
</dbReference>
<proteinExistence type="predicted"/>
<sequence>MKLYFSILLPLIVTSCGHLYTKSHSYAKSSTVTINGAKVGSAVKPEGGKGGFSMSAMVYMAGAATLDGPFRWRIEAEGKEGIHKSLTVHRVKVITSKTKRSEWYPRQHLGTAQAFSSYKKEPGKSFANFQTPGKLKVYPRSDGDITVIADISVTSTQKTERRQVRFLLRADTTKEVDFINLPAEIIKGSRNDPREWQWGAWPEDRQWAHDPWYDFYS</sequence>
<name>A0AAE2SHH7_9BACT</name>
<dbReference type="Proteomes" id="UP000634206">
    <property type="component" value="Unassembled WGS sequence"/>
</dbReference>
<evidence type="ECO:0008006" key="3">
    <source>
        <dbReference type="Google" id="ProtNLM"/>
    </source>
</evidence>
<organism evidence="1 2">
    <name type="scientific">Oceaniferula flava</name>
    <dbReference type="NCBI Taxonomy" id="2800421"/>
    <lineage>
        <taxon>Bacteria</taxon>
        <taxon>Pseudomonadati</taxon>
        <taxon>Verrucomicrobiota</taxon>
        <taxon>Verrucomicrobiia</taxon>
        <taxon>Verrucomicrobiales</taxon>
        <taxon>Verrucomicrobiaceae</taxon>
        <taxon>Oceaniferula</taxon>
    </lineage>
</organism>
<protein>
    <recommendedName>
        <fullName evidence="3">Lipoprotein</fullName>
    </recommendedName>
</protein>
<dbReference type="AlphaFoldDB" id="A0AAE2SHH7"/>